<dbReference type="PANTHER" id="PTHR36973:SF4">
    <property type="entry name" value="NODULATION PROTEIN"/>
    <property type="match status" value="1"/>
</dbReference>
<dbReference type="NCBIfam" id="TIGR01444">
    <property type="entry name" value="fkbM_fam"/>
    <property type="match status" value="2"/>
</dbReference>
<dbReference type="Gene3D" id="3.40.50.150">
    <property type="entry name" value="Vaccinia Virus protein VP39"/>
    <property type="match status" value="2"/>
</dbReference>
<proteinExistence type="predicted"/>
<evidence type="ECO:0000313" key="2">
    <source>
        <dbReference type="EMBL" id="AWU98022.1"/>
    </source>
</evidence>
<dbReference type="GO" id="GO:0008171">
    <property type="term" value="F:O-methyltransferase activity"/>
    <property type="evidence" value="ECO:0007669"/>
    <property type="project" value="TreeGrafter"/>
</dbReference>
<sequence length="448" mass="48868">MVAPAEVEVIHRFVRSGDTVVDVGANVGAWTREVLAAQPDCRVFALEPLAATDSGLVGQLAGLGPRVRVFPIALGNAVGTRSFTHYSTHSSFSGFHRRTHPIFDDIPEPRLLDIDVTTLDRFCDTQGVRHVNFLKIDVEGAELEVLLGARRLLRHGRADIIQFEYGGTYTDAGTRLETVFSLLTSEDYRLFKLGQPFDQPLTWSPALEDFTYANFLAIHGRLTDFLFAHPPRMLDLATLLPAHGIRPRGVVHVGAHEGREANAYRAMGASPILFVEANPELSGTLAHRFAGADDVFIAACAAGEAPGRAVLHLTSSDQSSSLLPLGLHSRIYPSITEVGQVEVTVRPLDEIVARSGRTVADFNLLNMDIQGAELLALRGASQLLQHIEAINLEVNFAELYQGCAQIEDIEAHLTAAGFRRVAMTCPYHPSWGDALYVRIATPADAPKR</sequence>
<organism evidence="2 3">
    <name type="scientific">Azospirillum ramasamyi</name>
    <dbReference type="NCBI Taxonomy" id="682998"/>
    <lineage>
        <taxon>Bacteria</taxon>
        <taxon>Pseudomonadati</taxon>
        <taxon>Pseudomonadota</taxon>
        <taxon>Alphaproteobacteria</taxon>
        <taxon>Rhodospirillales</taxon>
        <taxon>Azospirillaceae</taxon>
        <taxon>Azospirillum</taxon>
    </lineage>
</organism>
<dbReference type="InterPro" id="IPR029063">
    <property type="entry name" value="SAM-dependent_MTases_sf"/>
</dbReference>
<dbReference type="Pfam" id="PF05050">
    <property type="entry name" value="Methyltransf_21"/>
    <property type="match status" value="2"/>
</dbReference>
<name>A0A2U9SER7_9PROT</name>
<keyword evidence="2" id="KW-0614">Plasmid</keyword>
<protein>
    <recommendedName>
        <fullName evidence="1">Methyltransferase FkbM domain-containing protein</fullName>
    </recommendedName>
</protein>
<accession>A0A2U9SER7</accession>
<gene>
    <name evidence="2" type="ORF">DM194_27565</name>
</gene>
<dbReference type="SUPFAM" id="SSF53335">
    <property type="entry name" value="S-adenosyl-L-methionine-dependent methyltransferases"/>
    <property type="match status" value="2"/>
</dbReference>
<evidence type="ECO:0000313" key="3">
    <source>
        <dbReference type="Proteomes" id="UP000249605"/>
    </source>
</evidence>
<dbReference type="Proteomes" id="UP000249605">
    <property type="component" value="Plasmid unnamed5"/>
</dbReference>
<dbReference type="InterPro" id="IPR053188">
    <property type="entry name" value="FkbM_Methyltransferase"/>
</dbReference>
<reference evidence="2 3" key="1">
    <citation type="submission" date="2018-06" db="EMBL/GenBank/DDBJ databases">
        <title>Complete genome sequencing of Azospirillum sp. M2T2B2.</title>
        <authorList>
            <person name="Heo J."/>
            <person name="Kim S.-J."/>
            <person name="Kwon S.-W."/>
            <person name="Anandham R."/>
        </authorList>
    </citation>
    <scope>NUCLEOTIDE SEQUENCE [LARGE SCALE GENOMIC DNA]</scope>
    <source>
        <strain evidence="2 3">M2T2B2</strain>
        <plasmid evidence="2 3">unnamed5</plasmid>
    </source>
</reference>
<dbReference type="PANTHER" id="PTHR36973">
    <property type="entry name" value="SLL1456 PROTEIN-RELATED"/>
    <property type="match status" value="1"/>
</dbReference>
<dbReference type="EMBL" id="CP029835">
    <property type="protein sequence ID" value="AWU98022.1"/>
    <property type="molecule type" value="Genomic_DNA"/>
</dbReference>
<dbReference type="AlphaFoldDB" id="A0A2U9SER7"/>
<feature type="domain" description="Methyltransferase FkbM" evidence="1">
    <location>
        <begin position="22"/>
        <end position="190"/>
    </location>
</feature>
<evidence type="ECO:0000259" key="1">
    <source>
        <dbReference type="Pfam" id="PF05050"/>
    </source>
</evidence>
<dbReference type="RefSeq" id="WP_111070811.1">
    <property type="nucleotide sequence ID" value="NZ_CP029835.1"/>
</dbReference>
<dbReference type="InterPro" id="IPR006342">
    <property type="entry name" value="FkbM_mtfrase"/>
</dbReference>
<feature type="domain" description="Methyltransferase FkbM" evidence="1">
    <location>
        <begin position="252"/>
        <end position="419"/>
    </location>
</feature>
<keyword evidence="3" id="KW-1185">Reference proteome</keyword>
<geneLocation type="plasmid" evidence="2 3">
    <name>unnamed5</name>
</geneLocation>
<dbReference type="KEGG" id="azm:DM194_27565"/>
<dbReference type="OrthoDB" id="4104638at2"/>